<proteinExistence type="predicted"/>
<reference evidence="2 3" key="1">
    <citation type="submission" date="2019-11" db="EMBL/GenBank/DDBJ databases">
        <authorList>
            <person name="Li X.-J."/>
            <person name="Feng X.-M."/>
        </authorList>
    </citation>
    <scope>NUCLEOTIDE SEQUENCE [LARGE SCALE GENOMIC DNA]</scope>
    <source>
        <strain evidence="2 3">XMNu-373</strain>
    </source>
</reference>
<dbReference type="AlphaFoldDB" id="A0A7K3M5P3"/>
<comment type="caution">
    <text evidence="2">The sequence shown here is derived from an EMBL/GenBank/DDBJ whole genome shotgun (WGS) entry which is preliminary data.</text>
</comment>
<dbReference type="PROSITE" id="PS51257">
    <property type="entry name" value="PROKAR_LIPOPROTEIN"/>
    <property type="match status" value="1"/>
</dbReference>
<organism evidence="2 3">
    <name type="scientific">Phytoactinopolyspora mesophila</name>
    <dbReference type="NCBI Taxonomy" id="2650750"/>
    <lineage>
        <taxon>Bacteria</taxon>
        <taxon>Bacillati</taxon>
        <taxon>Actinomycetota</taxon>
        <taxon>Actinomycetes</taxon>
        <taxon>Jiangellales</taxon>
        <taxon>Jiangellaceae</taxon>
        <taxon>Phytoactinopolyspora</taxon>
    </lineage>
</organism>
<feature type="domain" description="Phage head morphogenesis" evidence="1">
    <location>
        <begin position="175"/>
        <end position="299"/>
    </location>
</feature>
<evidence type="ECO:0000313" key="3">
    <source>
        <dbReference type="Proteomes" id="UP000460435"/>
    </source>
</evidence>
<gene>
    <name evidence="2" type="ORF">F7O44_16310</name>
</gene>
<name>A0A7K3M5P3_9ACTN</name>
<dbReference type="InterPro" id="IPR006528">
    <property type="entry name" value="Phage_head_morphogenesis_dom"/>
</dbReference>
<protein>
    <recommendedName>
        <fullName evidence="1">Phage head morphogenesis domain-containing protein</fullName>
    </recommendedName>
</protein>
<evidence type="ECO:0000259" key="1">
    <source>
        <dbReference type="Pfam" id="PF04233"/>
    </source>
</evidence>
<accession>A0A7K3M5P3</accession>
<evidence type="ECO:0000313" key="2">
    <source>
        <dbReference type="EMBL" id="NDL58633.1"/>
    </source>
</evidence>
<keyword evidence="3" id="KW-1185">Reference proteome</keyword>
<dbReference type="Proteomes" id="UP000460435">
    <property type="component" value="Unassembled WGS sequence"/>
</dbReference>
<sequence>MAQRRRDGATGAQGCCWSDSRQCHHCQFWAGACVMAARDDLSLIERRLLNAEDRANERTEDWITEQVENLFDEARELITKRVNGAIFDVSAAASVDLTFLLSLETEFAELFDRIIPALVVPYALGAESTARYLTGADWESYLTGLGQLYDSSRVQEHLRTAHNRLRDAAAELWGEIRETLVTGVEQGLGSEDLARSIQDTFSDEHGDLSRSRARRIARTETISATNDAKLQTELDLPEELRPSYKRWIAAVDERTRPEHFAADGQTVEIDAPFDVGGEALMFPGDPNASAENVIQCRCTHVVLDSVDGNAPPPPPDSGRQYLSDERIDEVIRYFEEQGVTRNAFVASSGGANMSTKEKFTVRAFERDRKRHQILHFGRPLADLKELTADAMSETEVTIGSARIRAATLVSIPALIEAKIELTGQPDKDGFVGWSGVLAVEGDPTGDGREIALGALRWENLPLDLRWTKFDRGGHDDAVVVGRIDEIERVDGQILATGVIDTTFAEGAAVAALIERGLAGGVSVDLDDIPADQVVWHDDEYGAPEAHEPASVAATDAVAQAASADDEFALVGDINLPINDDRERAWNGSEAASRVLAFATDDDGQVDASVLRQAFLWRDDDANPETVGAYRLGYADVVGDRLEIIARGVFAVAGVLEGAMGGVDLPEADQERIRTRVTSLYEKLAEHFDDDSIVAPWVRDEAAAGITDLEDADELVASAWTEFKKSPPLPAAWFKEPTAEQLAASNGLVACDDGRIYGWIAQSGVPHEGYTRRITIEDFGNVDLTGFLMTPKELDDGSTVKVGTFTMNVGHHRDGAECETSACQFDDSRTVAGVVTVGVNDDGMWFSGAAAPWLSEWDRQVFESCRPSLHLKEQNGRWKLKGLLSVPKPGFLPEVAASAVIDRSNHALMPEMELAASAIQTPPADNVIDYRRLASMVVDEMESRKRIEVENLARVEELKARMKNFEPGELRQVEKNGVAA</sequence>
<dbReference type="EMBL" id="WLZY01000005">
    <property type="protein sequence ID" value="NDL58633.1"/>
    <property type="molecule type" value="Genomic_DNA"/>
</dbReference>
<dbReference type="Pfam" id="PF04233">
    <property type="entry name" value="Phage_Mu_F"/>
    <property type="match status" value="1"/>
</dbReference>